<proteinExistence type="predicted"/>
<evidence type="ECO:0000313" key="1">
    <source>
        <dbReference type="EMBL" id="MBA0786400.1"/>
    </source>
</evidence>
<protein>
    <recommendedName>
        <fullName evidence="3">RNase H type-1 domain-containing protein</fullName>
    </recommendedName>
</protein>
<evidence type="ECO:0008006" key="3">
    <source>
        <dbReference type="Google" id="ProtNLM"/>
    </source>
</evidence>
<accession>A0A7J9FM71</accession>
<dbReference type="AlphaFoldDB" id="A0A7J9FM71"/>
<reference evidence="1 2" key="1">
    <citation type="journal article" date="2019" name="Genome Biol. Evol.">
        <title>Insights into the evolution of the New World diploid cottons (Gossypium, subgenus Houzingenia) based on genome sequencing.</title>
        <authorList>
            <person name="Grover C.E."/>
            <person name="Arick M.A. 2nd"/>
            <person name="Thrash A."/>
            <person name="Conover J.L."/>
            <person name="Sanders W.S."/>
            <person name="Peterson D.G."/>
            <person name="Frelichowski J.E."/>
            <person name="Scheffler J.A."/>
            <person name="Scheffler B.E."/>
            <person name="Wendel J.F."/>
        </authorList>
    </citation>
    <scope>NUCLEOTIDE SEQUENCE [LARGE SCALE GENOMIC DNA]</scope>
    <source>
        <strain evidence="1">8</strain>
        <tissue evidence="1">Leaf</tissue>
    </source>
</reference>
<dbReference type="Proteomes" id="UP000593568">
    <property type="component" value="Unassembled WGS sequence"/>
</dbReference>
<gene>
    <name evidence="1" type="ORF">Gotri_024896</name>
</gene>
<organism evidence="1 2">
    <name type="scientific">Gossypium trilobum</name>
    <dbReference type="NCBI Taxonomy" id="34281"/>
    <lineage>
        <taxon>Eukaryota</taxon>
        <taxon>Viridiplantae</taxon>
        <taxon>Streptophyta</taxon>
        <taxon>Embryophyta</taxon>
        <taxon>Tracheophyta</taxon>
        <taxon>Spermatophyta</taxon>
        <taxon>Magnoliopsida</taxon>
        <taxon>eudicotyledons</taxon>
        <taxon>Gunneridae</taxon>
        <taxon>Pentapetalae</taxon>
        <taxon>rosids</taxon>
        <taxon>malvids</taxon>
        <taxon>Malvales</taxon>
        <taxon>Malvaceae</taxon>
        <taxon>Malvoideae</taxon>
        <taxon>Gossypium</taxon>
    </lineage>
</organism>
<comment type="caution">
    <text evidence="1">The sequence shown here is derived from an EMBL/GenBank/DDBJ whole genome shotgun (WGS) entry which is preliminary data.</text>
</comment>
<keyword evidence="2" id="KW-1185">Reference proteome</keyword>
<evidence type="ECO:0000313" key="2">
    <source>
        <dbReference type="Proteomes" id="UP000593568"/>
    </source>
</evidence>
<dbReference type="EMBL" id="JABEZW010222863">
    <property type="protein sequence ID" value="MBA0786400.1"/>
    <property type="molecule type" value="Genomic_DNA"/>
</dbReference>
<feature type="non-terminal residue" evidence="1">
    <location>
        <position position="111"/>
    </location>
</feature>
<sequence>MHNEVLSRRRTSFQRYSHSENWFHLYTDGAINLNRHCIRGGSGTDSLEIIHALQRSISAISNSALVRRIHQFLLKNKYWVARYIPKKTNHVVNQIAKMVLESDEANGAFDL</sequence>
<name>A0A7J9FM71_9ROSI</name>